<evidence type="ECO:0000313" key="1">
    <source>
        <dbReference type="EMBL" id="CAK5092291.1"/>
    </source>
</evidence>
<dbReference type="EMBL" id="CAVMJV010000093">
    <property type="protein sequence ID" value="CAK5092291.1"/>
    <property type="molecule type" value="Genomic_DNA"/>
</dbReference>
<accession>A0ACB1AM38</accession>
<reference evidence="1" key="1">
    <citation type="submission" date="2023-11" db="EMBL/GenBank/DDBJ databases">
        <authorList>
            <person name="Poullet M."/>
        </authorList>
    </citation>
    <scope>NUCLEOTIDE SEQUENCE</scope>
    <source>
        <strain evidence="1">E1834</strain>
    </source>
</reference>
<name>A0ACB1AM38_MELEN</name>
<sequence length="223" mass="26584">MHGWLSSSSLNFSILIIKLYFLKEMIRDIKERAKNWFKWWLTIIKNNNVEKDADGSNAFSKVVDDSSLILSTTTTNKEEKKNVNFKQSLRNIKRRKWWAEKRNFPERYNNNNAAESIHLQHKADENYFGDNQNLINFDGDRQKQQQQKLTTTNYFKEEEEYIKKYSYYDNNLPAKKSILKGKNEEEICENEMNLNKINYSSRRSVGGSEHQRQFSGKNLKKNF</sequence>
<evidence type="ECO:0000313" key="2">
    <source>
        <dbReference type="Proteomes" id="UP001497535"/>
    </source>
</evidence>
<organism evidence="1 2">
    <name type="scientific">Meloidogyne enterolobii</name>
    <name type="common">Root-knot nematode worm</name>
    <name type="synonym">Meloidogyne mayaguensis</name>
    <dbReference type="NCBI Taxonomy" id="390850"/>
    <lineage>
        <taxon>Eukaryota</taxon>
        <taxon>Metazoa</taxon>
        <taxon>Ecdysozoa</taxon>
        <taxon>Nematoda</taxon>
        <taxon>Chromadorea</taxon>
        <taxon>Rhabditida</taxon>
        <taxon>Tylenchina</taxon>
        <taxon>Tylenchomorpha</taxon>
        <taxon>Tylenchoidea</taxon>
        <taxon>Meloidogynidae</taxon>
        <taxon>Meloidogyninae</taxon>
        <taxon>Meloidogyne</taxon>
    </lineage>
</organism>
<gene>
    <name evidence="1" type="ORF">MENTE1834_LOCUS40100</name>
</gene>
<dbReference type="Proteomes" id="UP001497535">
    <property type="component" value="Unassembled WGS sequence"/>
</dbReference>
<keyword evidence="2" id="KW-1185">Reference proteome</keyword>
<protein>
    <submittedName>
        <fullName evidence="1">Uncharacterized protein</fullName>
    </submittedName>
</protein>
<proteinExistence type="predicted"/>
<comment type="caution">
    <text evidence="1">The sequence shown here is derived from an EMBL/GenBank/DDBJ whole genome shotgun (WGS) entry which is preliminary data.</text>
</comment>